<comment type="caution">
    <text evidence="2">The sequence shown here is derived from an EMBL/GenBank/DDBJ whole genome shotgun (WGS) entry which is preliminary data.</text>
</comment>
<organism evidence="2 3">
    <name type="scientific">Paenibacillus cremeus</name>
    <dbReference type="NCBI Taxonomy" id="2163881"/>
    <lineage>
        <taxon>Bacteria</taxon>
        <taxon>Bacillati</taxon>
        <taxon>Bacillota</taxon>
        <taxon>Bacilli</taxon>
        <taxon>Bacillales</taxon>
        <taxon>Paenibacillaceae</taxon>
        <taxon>Paenibacillus</taxon>
    </lineage>
</organism>
<protein>
    <recommendedName>
        <fullName evidence="1">Large polyvalent protein associated domain-containing protein</fullName>
    </recommendedName>
</protein>
<dbReference type="EMBL" id="VNJI01000011">
    <property type="protein sequence ID" value="TVY09926.1"/>
    <property type="molecule type" value="Genomic_DNA"/>
</dbReference>
<dbReference type="InterPro" id="IPR041045">
    <property type="entry name" value="LPD25"/>
</dbReference>
<dbReference type="Proteomes" id="UP000317036">
    <property type="component" value="Unassembled WGS sequence"/>
</dbReference>
<keyword evidence="3" id="KW-1185">Reference proteome</keyword>
<evidence type="ECO:0000259" key="1">
    <source>
        <dbReference type="Pfam" id="PF18840"/>
    </source>
</evidence>
<name>A0A559KCQ9_9BACL</name>
<dbReference type="OrthoDB" id="1956935at2"/>
<reference evidence="2 3" key="1">
    <citation type="submission" date="2019-07" db="EMBL/GenBank/DDBJ databases">
        <authorList>
            <person name="Kim J."/>
        </authorList>
    </citation>
    <scope>NUCLEOTIDE SEQUENCE [LARGE SCALE GENOMIC DNA]</scope>
    <source>
        <strain evidence="2 3">JC52</strain>
    </source>
</reference>
<evidence type="ECO:0000313" key="2">
    <source>
        <dbReference type="EMBL" id="TVY09926.1"/>
    </source>
</evidence>
<evidence type="ECO:0000313" key="3">
    <source>
        <dbReference type="Proteomes" id="UP000317036"/>
    </source>
</evidence>
<dbReference type="RefSeq" id="WP_144846518.1">
    <property type="nucleotide sequence ID" value="NZ_VNJI01000011.1"/>
</dbReference>
<gene>
    <name evidence="2" type="ORF">FPZ49_11180</name>
</gene>
<feature type="domain" description="Large polyvalent protein associated" evidence="1">
    <location>
        <begin position="361"/>
        <end position="421"/>
    </location>
</feature>
<dbReference type="Pfam" id="PF18840">
    <property type="entry name" value="LPD25"/>
    <property type="match status" value="1"/>
</dbReference>
<accession>A0A559KCQ9</accession>
<dbReference type="AlphaFoldDB" id="A0A559KCQ9"/>
<proteinExistence type="predicted"/>
<sequence>MTNKTLLQVINTIPHEAKQAIKNLYHGKVYVIGTAWGTVYHFSKTKRGAEGYISKKSKVSWCDDMTNKMVNAADGLFIEEIQESEILNPEASKQLWYNWLKNIHGKEHMYSHTVSDLQYYNVTEEIREYVTNAIESMKNREGLTVIEEFENAPAIEEQAVKTVHEANTYNNSNNEATLNVNKEKKGIEIKFTVKPSQNVIDTLKENGFKWSSYNSVWYTKQTPDALNFAQMFVDTFNGITQEEPDSMESEAVCEAQEQQTTNDPYAFKIDFNYLYHDVHFKAWNDDAETLAKLLDHKKINYYVAGEKFFCKGLTVDEVAWIEVINKENGAIIFCDAKYDELEEEQQTEVNRNDGEKIKVKEITFLWSESSEVKDGQTVSTFAEAEEIILRIAYSKDTQGYDKTKFCITWEDGNTYSGRIDVLASYRHKAAPLKEHIEGHCLFMMGDNKPSHYTQQDYESTLKAYGITDKEKAEYREFLDTYALVDIVEPSPEPEKETVNTSNVIDFASFKSNKTTNNSDNKTNTLTAEQEFKKLILLELFGEDNFNQGIEAFNNDIDKLFNVSAEVAIMLKGNKVKNK</sequence>